<proteinExistence type="predicted"/>
<dbReference type="Gene3D" id="3.90.1200.10">
    <property type="match status" value="1"/>
</dbReference>
<dbReference type="Pfam" id="PF01636">
    <property type="entry name" value="APH"/>
    <property type="match status" value="1"/>
</dbReference>
<evidence type="ECO:0000313" key="3">
    <source>
        <dbReference type="Proteomes" id="UP000823823"/>
    </source>
</evidence>
<dbReference type="Proteomes" id="UP000823823">
    <property type="component" value="Unassembled WGS sequence"/>
</dbReference>
<evidence type="ECO:0000313" key="2">
    <source>
        <dbReference type="EMBL" id="HJB11813.1"/>
    </source>
</evidence>
<dbReference type="AlphaFoldDB" id="A0A9D2RQC8"/>
<reference evidence="2" key="1">
    <citation type="journal article" date="2021" name="PeerJ">
        <title>Extensive microbial diversity within the chicken gut microbiome revealed by metagenomics and culture.</title>
        <authorList>
            <person name="Gilroy R."/>
            <person name="Ravi A."/>
            <person name="Getino M."/>
            <person name="Pursley I."/>
            <person name="Horton D.L."/>
            <person name="Alikhan N.F."/>
            <person name="Baker D."/>
            <person name="Gharbi K."/>
            <person name="Hall N."/>
            <person name="Watson M."/>
            <person name="Adriaenssens E.M."/>
            <person name="Foster-Nyarko E."/>
            <person name="Jarju S."/>
            <person name="Secka A."/>
            <person name="Antonio M."/>
            <person name="Oren A."/>
            <person name="Chaudhuri R.R."/>
            <person name="La Ragione R."/>
            <person name="Hildebrand F."/>
            <person name="Pallen M.J."/>
        </authorList>
    </citation>
    <scope>NUCLEOTIDE SEQUENCE</scope>
    <source>
        <strain evidence="2">ChiHjej13B12-24818</strain>
    </source>
</reference>
<accession>A0A9D2RQC8</accession>
<comment type="caution">
    <text evidence="2">The sequence shown here is derived from an EMBL/GenBank/DDBJ whole genome shotgun (WGS) entry which is preliminary data.</text>
</comment>
<dbReference type="SUPFAM" id="SSF56112">
    <property type="entry name" value="Protein kinase-like (PK-like)"/>
    <property type="match status" value="1"/>
</dbReference>
<dbReference type="EMBL" id="DWZH01000121">
    <property type="protein sequence ID" value="HJB11813.1"/>
    <property type="molecule type" value="Genomic_DNA"/>
</dbReference>
<dbReference type="InterPro" id="IPR011009">
    <property type="entry name" value="Kinase-like_dom_sf"/>
</dbReference>
<organism evidence="2 3">
    <name type="scientific">Candidatus Brachybacterium merdavium</name>
    <dbReference type="NCBI Taxonomy" id="2838513"/>
    <lineage>
        <taxon>Bacteria</taxon>
        <taxon>Bacillati</taxon>
        <taxon>Actinomycetota</taxon>
        <taxon>Actinomycetes</taxon>
        <taxon>Micrococcales</taxon>
        <taxon>Dermabacteraceae</taxon>
        <taxon>Brachybacterium</taxon>
    </lineage>
</organism>
<dbReference type="InterPro" id="IPR002575">
    <property type="entry name" value="Aminoglycoside_PTrfase"/>
</dbReference>
<sequence>MSATRPEDHPARVDPRSEAMGELLAETWCSGMLVLPPRDDSSPVRLPGLHRSVLPSSLSGRARVALAGVGERFAAWRVTPQLNAPVIVRVPHVAASELHQGLAHEIAALTLIPDGVGPDPVAFQDDPRLSPLGHAYVVTTDIPGTAAAPTAWTQRHLSAHAAHLALLHTIEATGRGPVSLGADVWAQVPPGPPSLLTEVAEEIATWRAQHPQVLADQQLEPFLEAAHEVVAGIESEIAGLDQFVLAHGDLCATNILWEPPADGSVLPSVRYIDFEWAQGDDPARDLAIIGGAVHGGPWFVPMGERQVELFVAEYVAARAEHGPVPNSVADTAALRRRMRAWTAYDRTAMLVHVAVRATADPSYRPILAVLRRTLAAELGL</sequence>
<reference evidence="2" key="2">
    <citation type="submission" date="2021-04" db="EMBL/GenBank/DDBJ databases">
        <authorList>
            <person name="Gilroy R."/>
        </authorList>
    </citation>
    <scope>NUCLEOTIDE SEQUENCE</scope>
    <source>
        <strain evidence="2">ChiHjej13B12-24818</strain>
    </source>
</reference>
<protein>
    <submittedName>
        <fullName evidence="2">Aminoglycoside phosphotransferase family protein</fullName>
    </submittedName>
</protein>
<feature type="domain" description="Aminoglycoside phosphotransferase" evidence="1">
    <location>
        <begin position="72"/>
        <end position="314"/>
    </location>
</feature>
<gene>
    <name evidence="2" type="ORF">H9786_15040</name>
</gene>
<evidence type="ECO:0000259" key="1">
    <source>
        <dbReference type="Pfam" id="PF01636"/>
    </source>
</evidence>
<name>A0A9D2RQC8_9MICO</name>